<gene>
    <name evidence="5" type="ORF">HY912_23205</name>
</gene>
<accession>A0A9D6V5U3</accession>
<dbReference type="AlphaFoldDB" id="A0A9D6V5U3"/>
<keyword evidence="1" id="KW-0813">Transport</keyword>
<evidence type="ECO:0000259" key="4">
    <source>
        <dbReference type="PROSITE" id="PS50893"/>
    </source>
</evidence>
<dbReference type="GO" id="GO:0016887">
    <property type="term" value="F:ATP hydrolysis activity"/>
    <property type="evidence" value="ECO:0007669"/>
    <property type="project" value="InterPro"/>
</dbReference>
<dbReference type="InterPro" id="IPR003439">
    <property type="entry name" value="ABC_transporter-like_ATP-bd"/>
</dbReference>
<comment type="caution">
    <text evidence="5">The sequence shown here is derived from an EMBL/GenBank/DDBJ whole genome shotgun (WGS) entry which is preliminary data.</text>
</comment>
<evidence type="ECO:0000256" key="1">
    <source>
        <dbReference type="ARBA" id="ARBA00022448"/>
    </source>
</evidence>
<dbReference type="CDD" id="cd03293">
    <property type="entry name" value="ABC_NrtD_SsuB_transporters"/>
    <property type="match status" value="1"/>
</dbReference>
<sequence length="268" mass="30002">MNLEIEDLRKVIDNRKHSTVVLDEVQLRIGSGELVSIVGPSGCGKTTLLEIIAGLQSKTEGSILIDQVPIEKSSANRAIVFQQYALFPWLTVQKNIQYGPRIRGVNAPERNRISREYIEMVGLAGFESHYPHELSGGMQQRVALARALANDPDILLLDEPFAALDAQTKENCQQELLYLWEKTGITILFVTHDIGEALFLSDRVFLMTANPGTITECIDVDMARPRRHSVRLDPGFRMKEAQIRSFLYNGVRELGVDQSGGFPVRLAR</sequence>
<evidence type="ECO:0000256" key="2">
    <source>
        <dbReference type="ARBA" id="ARBA00022741"/>
    </source>
</evidence>
<reference evidence="5" key="1">
    <citation type="submission" date="2020-07" db="EMBL/GenBank/DDBJ databases">
        <title>Huge and variable diversity of episymbiotic CPR bacteria and DPANN archaea in groundwater ecosystems.</title>
        <authorList>
            <person name="He C.Y."/>
            <person name="Keren R."/>
            <person name="Whittaker M."/>
            <person name="Farag I.F."/>
            <person name="Doudna J."/>
            <person name="Cate J.H.D."/>
            <person name="Banfield J.F."/>
        </authorList>
    </citation>
    <scope>NUCLEOTIDE SEQUENCE</scope>
    <source>
        <strain evidence="5">NC_groundwater_1664_Pr3_B-0.1um_52_9</strain>
    </source>
</reference>
<dbReference type="GO" id="GO:0005524">
    <property type="term" value="F:ATP binding"/>
    <property type="evidence" value="ECO:0007669"/>
    <property type="project" value="UniProtKB-KW"/>
</dbReference>
<evidence type="ECO:0000313" key="6">
    <source>
        <dbReference type="Proteomes" id="UP000807825"/>
    </source>
</evidence>
<keyword evidence="2" id="KW-0547">Nucleotide-binding</keyword>
<name>A0A9D6V5U3_9BACT</name>
<keyword evidence="3 5" id="KW-0067">ATP-binding</keyword>
<dbReference type="InterPro" id="IPR050166">
    <property type="entry name" value="ABC_transporter_ATP-bind"/>
</dbReference>
<dbReference type="InterPro" id="IPR027417">
    <property type="entry name" value="P-loop_NTPase"/>
</dbReference>
<dbReference type="SMART" id="SM00382">
    <property type="entry name" value="AAA"/>
    <property type="match status" value="1"/>
</dbReference>
<dbReference type="EMBL" id="JACRDE010000606">
    <property type="protein sequence ID" value="MBI5252413.1"/>
    <property type="molecule type" value="Genomic_DNA"/>
</dbReference>
<evidence type="ECO:0000256" key="3">
    <source>
        <dbReference type="ARBA" id="ARBA00022840"/>
    </source>
</evidence>
<organism evidence="5 6">
    <name type="scientific">Desulfomonile tiedjei</name>
    <dbReference type="NCBI Taxonomy" id="2358"/>
    <lineage>
        <taxon>Bacteria</taxon>
        <taxon>Pseudomonadati</taxon>
        <taxon>Thermodesulfobacteriota</taxon>
        <taxon>Desulfomonilia</taxon>
        <taxon>Desulfomonilales</taxon>
        <taxon>Desulfomonilaceae</taxon>
        <taxon>Desulfomonile</taxon>
    </lineage>
</organism>
<proteinExistence type="predicted"/>
<dbReference type="Pfam" id="PF00005">
    <property type="entry name" value="ABC_tran"/>
    <property type="match status" value="1"/>
</dbReference>
<dbReference type="InterPro" id="IPR003593">
    <property type="entry name" value="AAA+_ATPase"/>
</dbReference>
<evidence type="ECO:0000313" key="5">
    <source>
        <dbReference type="EMBL" id="MBI5252413.1"/>
    </source>
</evidence>
<dbReference type="InterPro" id="IPR017871">
    <property type="entry name" value="ABC_transporter-like_CS"/>
</dbReference>
<dbReference type="Proteomes" id="UP000807825">
    <property type="component" value="Unassembled WGS sequence"/>
</dbReference>
<dbReference type="PANTHER" id="PTHR42788">
    <property type="entry name" value="TAURINE IMPORT ATP-BINDING PROTEIN-RELATED"/>
    <property type="match status" value="1"/>
</dbReference>
<feature type="domain" description="ABC transporter" evidence="4">
    <location>
        <begin position="3"/>
        <end position="234"/>
    </location>
</feature>
<dbReference type="PROSITE" id="PS50893">
    <property type="entry name" value="ABC_TRANSPORTER_2"/>
    <property type="match status" value="1"/>
</dbReference>
<dbReference type="SUPFAM" id="SSF52540">
    <property type="entry name" value="P-loop containing nucleoside triphosphate hydrolases"/>
    <property type="match status" value="1"/>
</dbReference>
<protein>
    <submittedName>
        <fullName evidence="5">ABC transporter ATP-binding protein</fullName>
    </submittedName>
</protein>
<dbReference type="PROSITE" id="PS00211">
    <property type="entry name" value="ABC_TRANSPORTER_1"/>
    <property type="match status" value="1"/>
</dbReference>
<dbReference type="Gene3D" id="3.40.50.300">
    <property type="entry name" value="P-loop containing nucleotide triphosphate hydrolases"/>
    <property type="match status" value="1"/>
</dbReference>
<dbReference type="PANTHER" id="PTHR42788:SF13">
    <property type="entry name" value="ALIPHATIC SULFONATES IMPORT ATP-BINDING PROTEIN SSUB"/>
    <property type="match status" value="1"/>
</dbReference>